<dbReference type="Proteomes" id="UP000887458">
    <property type="component" value="Unassembled WGS sequence"/>
</dbReference>
<protein>
    <submittedName>
        <fullName evidence="1">Uncharacterized protein</fullName>
    </submittedName>
</protein>
<evidence type="ECO:0000313" key="2">
    <source>
        <dbReference type="Proteomes" id="UP000887458"/>
    </source>
</evidence>
<comment type="caution">
    <text evidence="1">The sequence shown here is derived from an EMBL/GenBank/DDBJ whole genome shotgun (WGS) entry which is preliminary data.</text>
</comment>
<reference evidence="1 2" key="1">
    <citation type="journal article" date="2018" name="J. Allergy Clin. Immunol.">
        <title>High-quality assembly of Dermatophagoides pteronyssinus genome and transcriptome reveals a wide range of novel allergens.</title>
        <authorList>
            <person name="Liu X.Y."/>
            <person name="Yang K.Y."/>
            <person name="Wang M.Q."/>
            <person name="Kwok J.S."/>
            <person name="Zeng X."/>
            <person name="Yang Z."/>
            <person name="Xiao X.J."/>
            <person name="Lau C.P."/>
            <person name="Li Y."/>
            <person name="Huang Z.M."/>
            <person name="Ba J.G."/>
            <person name="Yim A.K."/>
            <person name="Ouyang C.Y."/>
            <person name="Ngai S.M."/>
            <person name="Chan T.F."/>
            <person name="Leung E.L."/>
            <person name="Liu L."/>
            <person name="Liu Z.G."/>
            <person name="Tsui S.K."/>
        </authorList>
    </citation>
    <scope>NUCLEOTIDE SEQUENCE [LARGE SCALE GENOMIC DNA]</scope>
    <source>
        <strain evidence="1">Derp</strain>
    </source>
</reference>
<gene>
    <name evidence="1" type="ORF">DERP_012975</name>
</gene>
<dbReference type="EMBL" id="NJHN03000122">
    <property type="protein sequence ID" value="KAH9413264.1"/>
    <property type="molecule type" value="Genomic_DNA"/>
</dbReference>
<reference evidence="1 2" key="2">
    <citation type="journal article" date="2022" name="Mol. Biol. Evol.">
        <title>Comparative Genomics Reveals Insights into the Divergent Evolution of Astigmatic Mites and Household Pest Adaptations.</title>
        <authorList>
            <person name="Xiong Q."/>
            <person name="Wan A.T."/>
            <person name="Liu X."/>
            <person name="Fung C.S."/>
            <person name="Xiao X."/>
            <person name="Malainual N."/>
            <person name="Hou J."/>
            <person name="Wang L."/>
            <person name="Wang M."/>
            <person name="Yang K.Y."/>
            <person name="Cui Y."/>
            <person name="Leung E.L."/>
            <person name="Nong W."/>
            <person name="Shin S.K."/>
            <person name="Au S.W."/>
            <person name="Jeong K.Y."/>
            <person name="Chew F.T."/>
            <person name="Hui J.H."/>
            <person name="Leung T.F."/>
            <person name="Tungtrongchitr A."/>
            <person name="Zhong N."/>
            <person name="Liu Z."/>
            <person name="Tsui S.K."/>
        </authorList>
    </citation>
    <scope>NUCLEOTIDE SEQUENCE [LARGE SCALE GENOMIC DNA]</scope>
    <source>
        <strain evidence="1">Derp</strain>
    </source>
</reference>
<organism evidence="1 2">
    <name type="scientific">Dermatophagoides pteronyssinus</name>
    <name type="common">European house dust mite</name>
    <dbReference type="NCBI Taxonomy" id="6956"/>
    <lineage>
        <taxon>Eukaryota</taxon>
        <taxon>Metazoa</taxon>
        <taxon>Ecdysozoa</taxon>
        <taxon>Arthropoda</taxon>
        <taxon>Chelicerata</taxon>
        <taxon>Arachnida</taxon>
        <taxon>Acari</taxon>
        <taxon>Acariformes</taxon>
        <taxon>Sarcoptiformes</taxon>
        <taxon>Astigmata</taxon>
        <taxon>Psoroptidia</taxon>
        <taxon>Analgoidea</taxon>
        <taxon>Pyroglyphidae</taxon>
        <taxon>Dermatophagoidinae</taxon>
        <taxon>Dermatophagoides</taxon>
    </lineage>
</organism>
<sequence length="78" mass="9362">MHLVQTIEQFSICEVENFLKNIDHHHPRLMMAVNRMSCFDLITEQECTGNSSSREQRDGRFIDLFIQIFLEKFFLRII</sequence>
<name>A0ABQ8ISG5_DERPT</name>
<accession>A0ABQ8ISG5</accession>
<proteinExistence type="predicted"/>
<keyword evidence="2" id="KW-1185">Reference proteome</keyword>
<evidence type="ECO:0000313" key="1">
    <source>
        <dbReference type="EMBL" id="KAH9413264.1"/>
    </source>
</evidence>